<accession>A0A848KXV6</accession>
<keyword evidence="2" id="KW-1185">Reference proteome</keyword>
<sequence>MVAGLGYDVPRRSECQECWTVRAQCILQRFWVLPAGNLRRDRATYVNTHTVASDGKIITMAPGR</sequence>
<dbReference type="AlphaFoldDB" id="A0A848KXV6"/>
<dbReference type="EMBL" id="JABBNB010000019">
    <property type="protein sequence ID" value="NMO03072.1"/>
    <property type="molecule type" value="Genomic_DNA"/>
</dbReference>
<name>A0A848KXV6_9ACTN</name>
<dbReference type="RefSeq" id="WP_170195571.1">
    <property type="nucleotide sequence ID" value="NZ_JABBNB010000019.1"/>
</dbReference>
<proteinExistence type="predicted"/>
<evidence type="ECO:0000313" key="1">
    <source>
        <dbReference type="EMBL" id="NMO03072.1"/>
    </source>
</evidence>
<reference evidence="1 2" key="1">
    <citation type="submission" date="2020-04" db="EMBL/GenBank/DDBJ databases">
        <title>Gordonia sp. nov. TBRC 11910.</title>
        <authorList>
            <person name="Suriyachadkun C."/>
        </authorList>
    </citation>
    <scope>NUCLEOTIDE SEQUENCE [LARGE SCALE GENOMIC DNA]</scope>
    <source>
        <strain evidence="1 2">TBRC 11910</strain>
    </source>
</reference>
<organism evidence="1 2">
    <name type="scientific">Gordonia asplenii</name>
    <dbReference type="NCBI Taxonomy" id="2725283"/>
    <lineage>
        <taxon>Bacteria</taxon>
        <taxon>Bacillati</taxon>
        <taxon>Actinomycetota</taxon>
        <taxon>Actinomycetes</taxon>
        <taxon>Mycobacteriales</taxon>
        <taxon>Gordoniaceae</taxon>
        <taxon>Gordonia</taxon>
    </lineage>
</organism>
<gene>
    <name evidence="1" type="ORF">HH308_17805</name>
</gene>
<evidence type="ECO:0000313" key="2">
    <source>
        <dbReference type="Proteomes" id="UP000550729"/>
    </source>
</evidence>
<comment type="caution">
    <text evidence="1">The sequence shown here is derived from an EMBL/GenBank/DDBJ whole genome shotgun (WGS) entry which is preliminary data.</text>
</comment>
<protein>
    <submittedName>
        <fullName evidence="1">Uncharacterized protein</fullName>
    </submittedName>
</protein>
<dbReference type="Proteomes" id="UP000550729">
    <property type="component" value="Unassembled WGS sequence"/>
</dbReference>